<keyword evidence="1" id="KW-1133">Transmembrane helix</keyword>
<proteinExistence type="predicted"/>
<comment type="caution">
    <text evidence="2">The sequence shown here is derived from an EMBL/GenBank/DDBJ whole genome shotgun (WGS) entry which is preliminary data.</text>
</comment>
<protein>
    <recommendedName>
        <fullName evidence="4">DUF1634 domain-containing protein</fullName>
    </recommendedName>
</protein>
<name>A0ABV1AQE1_9FIRM</name>
<reference evidence="2 3" key="1">
    <citation type="submission" date="2024-03" db="EMBL/GenBank/DDBJ databases">
        <title>Human intestinal bacterial collection.</title>
        <authorList>
            <person name="Pauvert C."/>
            <person name="Hitch T.C.A."/>
            <person name="Clavel T."/>
        </authorList>
    </citation>
    <scope>NUCLEOTIDE SEQUENCE [LARGE SCALE GENOMIC DNA]</scope>
    <source>
        <strain evidence="2 3">CLA-AA-H95</strain>
    </source>
</reference>
<organism evidence="2 3">
    <name type="scientific">Blautia intestinihominis</name>
    <dbReference type="NCBI Taxonomy" id="3133152"/>
    <lineage>
        <taxon>Bacteria</taxon>
        <taxon>Bacillati</taxon>
        <taxon>Bacillota</taxon>
        <taxon>Clostridia</taxon>
        <taxon>Lachnospirales</taxon>
        <taxon>Lachnospiraceae</taxon>
        <taxon>Blautia</taxon>
    </lineage>
</organism>
<keyword evidence="1" id="KW-0472">Membrane</keyword>
<evidence type="ECO:0000256" key="1">
    <source>
        <dbReference type="SAM" id="Phobius"/>
    </source>
</evidence>
<feature type="transmembrane region" description="Helical" evidence="1">
    <location>
        <begin position="12"/>
        <end position="39"/>
    </location>
</feature>
<feature type="transmembrane region" description="Helical" evidence="1">
    <location>
        <begin position="116"/>
        <end position="133"/>
    </location>
</feature>
<keyword evidence="1" id="KW-0812">Transmembrane</keyword>
<gene>
    <name evidence="2" type="ORF">WMO75_19155</name>
</gene>
<dbReference type="RefSeq" id="WP_118699694.1">
    <property type="nucleotide sequence ID" value="NZ_JBBMEI010000147.1"/>
</dbReference>
<dbReference type="EMBL" id="JBBMEI010000147">
    <property type="protein sequence ID" value="MEQ2360394.1"/>
    <property type="molecule type" value="Genomic_DNA"/>
</dbReference>
<dbReference type="Proteomes" id="UP001446032">
    <property type="component" value="Unassembled WGS sequence"/>
</dbReference>
<evidence type="ECO:0000313" key="3">
    <source>
        <dbReference type="Proteomes" id="UP001446032"/>
    </source>
</evidence>
<evidence type="ECO:0000313" key="2">
    <source>
        <dbReference type="EMBL" id="MEQ2360394.1"/>
    </source>
</evidence>
<keyword evidence="3" id="KW-1185">Reference proteome</keyword>
<feature type="transmembrane region" description="Helical" evidence="1">
    <location>
        <begin position="80"/>
        <end position="104"/>
    </location>
</feature>
<evidence type="ECO:0008006" key="4">
    <source>
        <dbReference type="Google" id="ProtNLM"/>
    </source>
</evidence>
<accession>A0ABV1AQE1</accession>
<sequence>MKNNKKIPLGSLISTILIGVYMMFSLCAGIGSLFLVRYAGELTTVGMNLATNPGENGDYISGYLILPGSLTALLGGMTGVVAFLVAVGLVLLFVIFLILFISSIVMLKKQKIKADACVKIVVCFILSILSWVLFQSAWIVVLLIIPAALGMTELLFDEI</sequence>